<gene>
    <name evidence="1" type="ORF">SHKM778_13370</name>
</gene>
<organism evidence="1">
    <name type="scientific">Streptomyces haneummycinicus</name>
    <dbReference type="NCBI Taxonomy" id="3074435"/>
    <lineage>
        <taxon>Bacteria</taxon>
        <taxon>Bacillati</taxon>
        <taxon>Actinomycetota</taxon>
        <taxon>Actinomycetes</taxon>
        <taxon>Kitasatosporales</taxon>
        <taxon>Streptomycetaceae</taxon>
        <taxon>Streptomyces</taxon>
    </lineage>
</organism>
<reference evidence="1" key="1">
    <citation type="submission" date="2024-06" db="EMBL/GenBank/DDBJ databases">
        <authorList>
            <consortium name="consrtm"/>
            <person name="Uemura M."/>
            <person name="Terahara T."/>
        </authorList>
    </citation>
    <scope>NUCLEOTIDE SEQUENCE</scope>
    <source>
        <strain evidence="1">KM77-8</strain>
    </source>
</reference>
<reference evidence="1" key="2">
    <citation type="submission" date="2024-07" db="EMBL/GenBank/DDBJ databases">
        <title>Streptomyces haneummycinica sp. nov., a new antibiotic-producing actinobacterium isolated from marine sediment.</title>
        <authorList>
            <person name="Uemura M."/>
            <person name="Hamada M."/>
            <person name="Hirano S."/>
            <person name="Kobayashi K."/>
            <person name="Ohshiro T."/>
            <person name="Kobayashi T."/>
            <person name="Terahara T."/>
        </authorList>
    </citation>
    <scope>NUCLEOTIDE SEQUENCE</scope>
    <source>
        <strain evidence="1">KM77-8</strain>
    </source>
</reference>
<accession>A0AAT9HC40</accession>
<sequence>MRREVPALLGRRHVPLQATVTWEIHWTGSDGAGGDLPEGQFGATQDVTVQEIQAINR</sequence>
<dbReference type="EMBL" id="AP035768">
    <property type="protein sequence ID" value="BFO14949.1"/>
    <property type="molecule type" value="Genomic_DNA"/>
</dbReference>
<evidence type="ECO:0000313" key="1">
    <source>
        <dbReference type="EMBL" id="BFO14949.1"/>
    </source>
</evidence>
<name>A0AAT9HC40_9ACTN</name>
<proteinExistence type="predicted"/>
<protein>
    <submittedName>
        <fullName evidence="1">Uncharacterized protein</fullName>
    </submittedName>
</protein>
<dbReference type="AlphaFoldDB" id="A0AAT9HC40"/>